<dbReference type="RefSeq" id="WP_166950220.1">
    <property type="nucleotide sequence ID" value="NZ_JAARLZ010000009.1"/>
</dbReference>
<organism evidence="2 3">
    <name type="scientific">Luteibacter anthropi</name>
    <dbReference type="NCBI Taxonomy" id="564369"/>
    <lineage>
        <taxon>Bacteria</taxon>
        <taxon>Pseudomonadati</taxon>
        <taxon>Pseudomonadota</taxon>
        <taxon>Gammaproteobacteria</taxon>
        <taxon>Lysobacterales</taxon>
        <taxon>Rhodanobacteraceae</taxon>
        <taxon>Luteibacter</taxon>
    </lineage>
</organism>
<name>A0A7X5ZJH2_9GAMM</name>
<reference evidence="2 3" key="1">
    <citation type="submission" date="2020-03" db="EMBL/GenBank/DDBJ databases">
        <authorList>
            <person name="Lai Q."/>
        </authorList>
    </citation>
    <scope>NUCLEOTIDE SEQUENCE [LARGE SCALE GENOMIC DNA]</scope>
    <source>
        <strain evidence="2 3">CCUG 25036</strain>
    </source>
</reference>
<dbReference type="PANTHER" id="PTHR43162">
    <property type="match status" value="1"/>
</dbReference>
<dbReference type="Gene3D" id="3.90.25.10">
    <property type="entry name" value="UDP-galactose 4-epimerase, domain 1"/>
    <property type="match status" value="1"/>
</dbReference>
<dbReference type="EMBL" id="JAARLZ010000009">
    <property type="protein sequence ID" value="NII07927.1"/>
    <property type="molecule type" value="Genomic_DNA"/>
</dbReference>
<accession>A0A7X5ZJH2</accession>
<dbReference type="InterPro" id="IPR036291">
    <property type="entry name" value="NAD(P)-bd_dom_sf"/>
</dbReference>
<gene>
    <name evidence="2" type="ORF">HBF25_16205</name>
</gene>
<sequence length="283" mass="30780">MYAITGITGQVGASLAEALFTAGRPFRAVVRNPEKARAFLERGATLAVAELDDTAALTEAFRDCEAVFVLLPPVFDPSPGFPESNRTITSIHEALLAARPQRVVVLSTIGAEATEENLLSQLGRMEKKLGTLPMPVAFLRAGWFFENSQWDVTSARESGVIDSYLDPLDRPIAMVATRDVGRLAAKLLGESWDGVRIVELEGPVRTSPNDLAAAFSRALGRDVVARVVPRETWEARFQAQGMRHPGPRMRMIDGFNEGWIDFGTTSIKGETGVDTVVAELVAR</sequence>
<dbReference type="Proteomes" id="UP000490980">
    <property type="component" value="Unassembled WGS sequence"/>
</dbReference>
<proteinExistence type="predicted"/>
<evidence type="ECO:0000313" key="2">
    <source>
        <dbReference type="EMBL" id="NII07927.1"/>
    </source>
</evidence>
<dbReference type="PANTHER" id="PTHR43162:SF1">
    <property type="entry name" value="PRESTALK A DIFFERENTIATION PROTEIN A"/>
    <property type="match status" value="1"/>
</dbReference>
<evidence type="ECO:0000313" key="3">
    <source>
        <dbReference type="Proteomes" id="UP000490980"/>
    </source>
</evidence>
<dbReference type="Gene3D" id="3.40.50.720">
    <property type="entry name" value="NAD(P)-binding Rossmann-like Domain"/>
    <property type="match status" value="1"/>
</dbReference>
<comment type="caution">
    <text evidence="2">The sequence shown here is derived from an EMBL/GenBank/DDBJ whole genome shotgun (WGS) entry which is preliminary data.</text>
</comment>
<evidence type="ECO:0000259" key="1">
    <source>
        <dbReference type="Pfam" id="PF05368"/>
    </source>
</evidence>
<dbReference type="InterPro" id="IPR008030">
    <property type="entry name" value="NmrA-like"/>
</dbReference>
<protein>
    <submittedName>
        <fullName evidence="2">NAD(P)H-binding protein</fullName>
    </submittedName>
</protein>
<dbReference type="SUPFAM" id="SSF51735">
    <property type="entry name" value="NAD(P)-binding Rossmann-fold domains"/>
    <property type="match status" value="1"/>
</dbReference>
<feature type="domain" description="NmrA-like" evidence="1">
    <location>
        <begin position="3"/>
        <end position="233"/>
    </location>
</feature>
<dbReference type="InterPro" id="IPR051604">
    <property type="entry name" value="Ergot_Alk_Oxidoreductase"/>
</dbReference>
<dbReference type="Pfam" id="PF05368">
    <property type="entry name" value="NmrA"/>
    <property type="match status" value="1"/>
</dbReference>
<keyword evidence="3" id="KW-1185">Reference proteome</keyword>
<dbReference type="AlphaFoldDB" id="A0A7X5ZJH2"/>